<dbReference type="OrthoDB" id="405996at2759"/>
<evidence type="ECO:0000256" key="6">
    <source>
        <dbReference type="ARBA" id="ARBA00022490"/>
    </source>
</evidence>
<dbReference type="STRING" id="559304.G8YRB3"/>
<evidence type="ECO:0000256" key="5">
    <source>
        <dbReference type="ARBA" id="ARBA00022448"/>
    </source>
</evidence>
<dbReference type="FunFam" id="3.60.10.10:FF:000029">
    <property type="entry name" value="Inositol polyphosphate 5-phosphatase"/>
    <property type="match status" value="1"/>
</dbReference>
<dbReference type="GO" id="GO:0005737">
    <property type="term" value="C:cytoplasm"/>
    <property type="evidence" value="ECO:0007669"/>
    <property type="project" value="UniProtKB-SubCell"/>
</dbReference>
<dbReference type="FunCoup" id="G8YRB3">
    <property type="interactions" value="62"/>
</dbReference>
<evidence type="ECO:0000256" key="3">
    <source>
        <dbReference type="ARBA" id="ARBA00009678"/>
    </source>
</evidence>
<evidence type="ECO:0000256" key="9">
    <source>
        <dbReference type="SAM" id="Phobius"/>
    </source>
</evidence>
<evidence type="ECO:0000256" key="7">
    <source>
        <dbReference type="ARBA" id="ARBA00022801"/>
    </source>
</evidence>
<gene>
    <name evidence="11" type="primary">Piso0_000713</name>
    <name evidence="11" type="ORF">GNLVRS01_PISO0C02422g</name>
</gene>
<organism evidence="11 12">
    <name type="scientific">Pichia sorbitophila (strain ATCC MYA-4447 / BCRC 22081 / CBS 7064 / NBRC 10061 / NRRL Y-12695)</name>
    <name type="common">Hybrid yeast</name>
    <dbReference type="NCBI Taxonomy" id="559304"/>
    <lineage>
        <taxon>Eukaryota</taxon>
        <taxon>Fungi</taxon>
        <taxon>Dikarya</taxon>
        <taxon>Ascomycota</taxon>
        <taxon>Saccharomycotina</taxon>
        <taxon>Pichiomycetes</taxon>
        <taxon>Debaryomycetaceae</taxon>
        <taxon>Millerozyma</taxon>
    </lineage>
</organism>
<keyword evidence="6" id="KW-0963">Cytoplasm</keyword>
<evidence type="ECO:0000256" key="8">
    <source>
        <dbReference type="ARBA" id="ARBA00022927"/>
    </source>
</evidence>
<dbReference type="InParanoid" id="G8YRB3"/>
<dbReference type="eggNOG" id="KOG0566">
    <property type="taxonomic scope" value="Eukaryota"/>
</dbReference>
<dbReference type="GO" id="GO:0015031">
    <property type="term" value="P:protein transport"/>
    <property type="evidence" value="ECO:0007669"/>
    <property type="project" value="UniProtKB-KW"/>
</dbReference>
<keyword evidence="5" id="KW-0813">Transport</keyword>
<dbReference type="AlphaFoldDB" id="G8YRB3"/>
<comment type="subcellular location">
    <subcellularLocation>
        <location evidence="1">Cytoplasm</location>
    </subcellularLocation>
</comment>
<proteinExistence type="inferred from homology"/>
<evidence type="ECO:0000313" key="11">
    <source>
        <dbReference type="EMBL" id="CCE78100.1"/>
    </source>
</evidence>
<dbReference type="EC" id="3.1.3.36" evidence="4"/>
<dbReference type="OMA" id="FPYFHEM"/>
<dbReference type="GO" id="GO:0046856">
    <property type="term" value="P:phosphatidylinositol dephosphorylation"/>
    <property type="evidence" value="ECO:0007669"/>
    <property type="project" value="InterPro"/>
</dbReference>
<evidence type="ECO:0000259" key="10">
    <source>
        <dbReference type="PROSITE" id="PS50275"/>
    </source>
</evidence>
<evidence type="ECO:0000256" key="2">
    <source>
        <dbReference type="ARBA" id="ARBA00008943"/>
    </source>
</evidence>
<dbReference type="PROSITE" id="PS50275">
    <property type="entry name" value="SAC"/>
    <property type="match status" value="1"/>
</dbReference>
<keyword evidence="7" id="KW-0378">Hydrolase</keyword>
<dbReference type="HOGENOM" id="CLU_003016_2_1_1"/>
<keyword evidence="9" id="KW-1133">Transmembrane helix</keyword>
<feature type="domain" description="SAC" evidence="10">
    <location>
        <begin position="176"/>
        <end position="539"/>
    </location>
</feature>
<dbReference type="InterPro" id="IPR000300">
    <property type="entry name" value="IPPc"/>
</dbReference>
<dbReference type="GO" id="GO:0043813">
    <property type="term" value="F:phosphatidylinositol-3,5-bisphosphate 5-phosphatase activity"/>
    <property type="evidence" value="ECO:0007669"/>
    <property type="project" value="TreeGrafter"/>
</dbReference>
<dbReference type="PANTHER" id="PTHR11200">
    <property type="entry name" value="INOSITOL 5-PHOSPHATASE"/>
    <property type="match status" value="1"/>
</dbReference>
<dbReference type="GO" id="GO:0004439">
    <property type="term" value="F:phosphatidylinositol-4,5-bisphosphate 5-phosphatase activity"/>
    <property type="evidence" value="ECO:0007669"/>
    <property type="project" value="UniProtKB-EC"/>
</dbReference>
<dbReference type="PANTHER" id="PTHR11200:SF269">
    <property type="entry name" value="PHOSPHATIDYLINOSITOL 4,5-BISPHOSPHATE 5-PHOSPHATASE INP51"/>
    <property type="match status" value="1"/>
</dbReference>
<protein>
    <recommendedName>
        <fullName evidence="4">phosphoinositide 5-phosphatase</fullName>
        <ecNumber evidence="4">3.1.3.36</ecNumber>
    </recommendedName>
</protein>
<reference evidence="11 12" key="1">
    <citation type="journal article" date="2012" name="G3 (Bethesda)">
        <title>Pichia sorbitophila, an interspecies yeast hybrid reveals early steps of genome resolution following polyploidization.</title>
        <authorList>
            <person name="Leh Louis V."/>
            <person name="Despons L."/>
            <person name="Friedrich A."/>
            <person name="Martin T."/>
            <person name="Durrens P."/>
            <person name="Casaregola S."/>
            <person name="Neuveglise C."/>
            <person name="Fairhead C."/>
            <person name="Marck C."/>
            <person name="Cruz J.A."/>
            <person name="Straub M.L."/>
            <person name="Kugler V."/>
            <person name="Sacerdot C."/>
            <person name="Uzunov Z."/>
            <person name="Thierry A."/>
            <person name="Weiss S."/>
            <person name="Bleykasten C."/>
            <person name="De Montigny J."/>
            <person name="Jacques N."/>
            <person name="Jung P."/>
            <person name="Lemaire M."/>
            <person name="Mallet S."/>
            <person name="Morel G."/>
            <person name="Richard G.F."/>
            <person name="Sarkar A."/>
            <person name="Savel G."/>
            <person name="Schacherer J."/>
            <person name="Seret M.L."/>
            <person name="Talla E."/>
            <person name="Samson G."/>
            <person name="Jubin C."/>
            <person name="Poulain J."/>
            <person name="Vacherie B."/>
            <person name="Barbe V."/>
            <person name="Pelletier E."/>
            <person name="Sherman D.J."/>
            <person name="Westhof E."/>
            <person name="Weissenbach J."/>
            <person name="Baret P.V."/>
            <person name="Wincker P."/>
            <person name="Gaillardin C."/>
            <person name="Dujon B."/>
            <person name="Souciet J.L."/>
        </authorList>
    </citation>
    <scope>NUCLEOTIDE SEQUENCE [LARGE SCALE GENOMIC DNA]</scope>
    <source>
        <strain evidence="12">ATCC MYA-4447 / BCRC 22081 / CBS 7064 / NBRC 10061 / NRRL Y-12695</strain>
    </source>
</reference>
<sequence length="1032" mass="118286">MKVYLNEVPRSFIISGDGSYALIIRHPYPHYKHQSHIHLHSSGSSNNGQGNDKNSLVSSKVLVEFVRKDLLNLSSYRDITPNRARSNKQLFGFLGLLHVGSNIYIGFITRQTKVASPMIGEDIYRIDTVDFYCLNSDEFDYLFNRSIEEEMGGSSVAPPGQLEKDRLTTQYPASSVSKLLGSGSFFYSKDFDITSNLSERGVHISEKRRFTLVSDSPFFSRYLWNSYMINEFIEFRNRLSLPDRKQFDDNGFMTPIIRGYAQTVNSYINQGEECLLTLISKQACKKNGPLFGDWGCDDNGAVSNFVETEVIIYTKKICFSYVIVRGNVPTFWELVNSNKKSILGSKKNKRIDFPRSFEASQNAFNRHFERLINQYNEVRIVNCLSDDPKSYKGQLDMRLKNHISSLNENYRKGANKNSNATYKLSYTDIPLTSSSMKKIGYSSHNPSDIVNRLVDSIIDFGALFYDISRQEYIGKQLGIFRVDSFNSLAKADLISKIITQEVIELAFRDIGITADHDLYIKHSQLWAQNNDHLTKITVNYASNSSKLQRSSDASTKSSVKSHLSKKYLSGVMEPKPSEMAMLKLLGRLQDQVNIVLCNPIHDYVTRELNKRSKEYSYDKDISIFSCTFNVNGFCYKDSITDWIFPEGYKAYDLVFVGIQEIVELSAGQMVNTDPTNKIFWENKIKKTLTQYNSEGVPYISLWSGHIGGIALFLYIKETEVSNINNVEGAFKKTGFGGMSANKGGIAVSFYYSNTEICFVCSHLAAGLTNVDERHQNYKTIAKGIKFSKNRRIKDHDAVIWVGDFNFRIDLPIEQVKYLIDMKDYGRLFEFDQLNKQMASGETFPFYDEMEITFSPTYKFDHESNNYDTSEKQRIPAWTDRILHMSRNNIIKQLSYNRVDSIRFSDHRPVYALFTMSVNIINEAIKRNLENELQEEYRKNVGDINESLIASNNVHLLFHDEFDNKDLPPPSSELRKWWLEGGRPAKINIPELNDSGAEDGYIINPRLPFNPFTPVEMSEFVSKKSILDFKAHE</sequence>
<dbReference type="Gene3D" id="3.60.10.10">
    <property type="entry name" value="Endonuclease/exonuclease/phosphatase"/>
    <property type="match status" value="1"/>
</dbReference>
<keyword evidence="8" id="KW-0653">Protein transport</keyword>
<keyword evidence="12" id="KW-1185">Reference proteome</keyword>
<accession>G8YRB3</accession>
<dbReference type="InterPro" id="IPR036691">
    <property type="entry name" value="Endo/exonu/phosph_ase_sf"/>
</dbReference>
<dbReference type="Proteomes" id="UP000005222">
    <property type="component" value="Chromosome C"/>
</dbReference>
<dbReference type="EMBL" id="FO082057">
    <property type="protein sequence ID" value="CCE78100.1"/>
    <property type="molecule type" value="Genomic_DNA"/>
</dbReference>
<dbReference type="SUPFAM" id="SSF56219">
    <property type="entry name" value="DNase I-like"/>
    <property type="match status" value="1"/>
</dbReference>
<evidence type="ECO:0000313" key="12">
    <source>
        <dbReference type="Proteomes" id="UP000005222"/>
    </source>
</evidence>
<comment type="similarity">
    <text evidence="2">Belongs to the synaptojanin family.</text>
</comment>
<evidence type="ECO:0000256" key="1">
    <source>
        <dbReference type="ARBA" id="ARBA00004496"/>
    </source>
</evidence>
<keyword evidence="9" id="KW-0812">Transmembrane</keyword>
<comment type="similarity">
    <text evidence="3">In the central section; belongs to the inositol 1,4,5-trisphosphate 5-phosphatase family.</text>
</comment>
<keyword evidence="9" id="KW-0472">Membrane</keyword>
<dbReference type="Pfam" id="PF22669">
    <property type="entry name" value="Exo_endo_phos2"/>
    <property type="match status" value="1"/>
</dbReference>
<evidence type="ECO:0000256" key="4">
    <source>
        <dbReference type="ARBA" id="ARBA00013044"/>
    </source>
</evidence>
<feature type="transmembrane region" description="Helical" evidence="9">
    <location>
        <begin position="90"/>
        <end position="108"/>
    </location>
</feature>
<dbReference type="InterPro" id="IPR002013">
    <property type="entry name" value="SAC_dom"/>
</dbReference>
<dbReference type="GO" id="GO:0016020">
    <property type="term" value="C:membrane"/>
    <property type="evidence" value="ECO:0007669"/>
    <property type="project" value="TreeGrafter"/>
</dbReference>
<dbReference type="Pfam" id="PF02383">
    <property type="entry name" value="Syja_N"/>
    <property type="match status" value="1"/>
</dbReference>
<name>G8YRB3_PICSO</name>
<dbReference type="InterPro" id="IPR046985">
    <property type="entry name" value="IP5"/>
</dbReference>
<dbReference type="SMART" id="SM00128">
    <property type="entry name" value="IPPc"/>
    <property type="match status" value="1"/>
</dbReference>